<dbReference type="EMBL" id="CAUOFW020008058">
    <property type="protein sequence ID" value="CAK9181483.1"/>
    <property type="molecule type" value="Genomic_DNA"/>
</dbReference>
<feature type="transmembrane region" description="Helical" evidence="7">
    <location>
        <begin position="32"/>
        <end position="54"/>
    </location>
</feature>
<feature type="transmembrane region" description="Helical" evidence="7">
    <location>
        <begin position="163"/>
        <end position="184"/>
    </location>
</feature>
<dbReference type="Proteomes" id="UP001642360">
    <property type="component" value="Unassembled WGS sequence"/>
</dbReference>
<dbReference type="AlphaFoldDB" id="A0ABC8UKB7"/>
<dbReference type="Pfam" id="PF00854">
    <property type="entry name" value="PTR2"/>
    <property type="match status" value="1"/>
</dbReference>
<evidence type="ECO:0000256" key="7">
    <source>
        <dbReference type="SAM" id="Phobius"/>
    </source>
</evidence>
<reference evidence="8 9" key="1">
    <citation type="submission" date="2024-02" db="EMBL/GenBank/DDBJ databases">
        <authorList>
            <person name="Vignale AGUSTIN F."/>
            <person name="Sosa J E."/>
            <person name="Modenutti C."/>
        </authorList>
    </citation>
    <scope>NUCLEOTIDE SEQUENCE [LARGE SCALE GENOMIC DNA]</scope>
</reference>
<sequence>MWNITVFLSNVWKLNFTHTATIHFWNGEAKHIPAIGIGFGIMISIFCCIVATLVEQRRLNVAKGHGLIDVPHSTIPMSIFLLIPQFLLLGVAQGIVLSNMTHFWVDQVPNSMQSYLSKLTEAFLGVGFIASVLTVNVVGKISDERRVEIWVGETLKKSRLDKYYYTLAAMSCANLFFYALAFWFNYKEVNIPIKEQEVVDEERFQYHDE</sequence>
<keyword evidence="3 7" id="KW-0812">Transmembrane</keyword>
<evidence type="ECO:0000313" key="8">
    <source>
        <dbReference type="EMBL" id="CAK9181483.1"/>
    </source>
</evidence>
<keyword evidence="5 7" id="KW-0472">Membrane</keyword>
<comment type="similarity">
    <text evidence="2">Belongs to the major facilitator superfamily. Proton-dependent oligopeptide transporter (POT/PTR) (TC 2.A.17) family.</text>
</comment>
<accession>A0ABC8UKB7</accession>
<dbReference type="InterPro" id="IPR000109">
    <property type="entry name" value="POT_fam"/>
</dbReference>
<proteinExistence type="inferred from homology"/>
<comment type="similarity">
    <text evidence="6">Belongs to the major facilitator superfamily. Phosphate:H(+) symporter (TC 2.A.1.9) family.</text>
</comment>
<protein>
    <submittedName>
        <fullName evidence="8">Uncharacterized protein</fullName>
    </submittedName>
</protein>
<name>A0ABC8UKB7_9AQUA</name>
<evidence type="ECO:0000256" key="1">
    <source>
        <dbReference type="ARBA" id="ARBA00004141"/>
    </source>
</evidence>
<evidence type="ECO:0000256" key="5">
    <source>
        <dbReference type="ARBA" id="ARBA00023136"/>
    </source>
</evidence>
<dbReference type="Gene3D" id="1.20.1250.20">
    <property type="entry name" value="MFS general substrate transporter like domains"/>
    <property type="match status" value="1"/>
</dbReference>
<gene>
    <name evidence="8" type="ORF">ILEXP_LOCUS51556</name>
</gene>
<dbReference type="GO" id="GO:0016020">
    <property type="term" value="C:membrane"/>
    <property type="evidence" value="ECO:0007669"/>
    <property type="project" value="UniProtKB-SubCell"/>
</dbReference>
<organism evidence="8 9">
    <name type="scientific">Ilex paraguariensis</name>
    <name type="common">yerba mate</name>
    <dbReference type="NCBI Taxonomy" id="185542"/>
    <lineage>
        <taxon>Eukaryota</taxon>
        <taxon>Viridiplantae</taxon>
        <taxon>Streptophyta</taxon>
        <taxon>Embryophyta</taxon>
        <taxon>Tracheophyta</taxon>
        <taxon>Spermatophyta</taxon>
        <taxon>Magnoliopsida</taxon>
        <taxon>eudicotyledons</taxon>
        <taxon>Gunneridae</taxon>
        <taxon>Pentapetalae</taxon>
        <taxon>asterids</taxon>
        <taxon>campanulids</taxon>
        <taxon>Aquifoliales</taxon>
        <taxon>Aquifoliaceae</taxon>
        <taxon>Ilex</taxon>
    </lineage>
</organism>
<keyword evidence="4 7" id="KW-1133">Transmembrane helix</keyword>
<evidence type="ECO:0000256" key="3">
    <source>
        <dbReference type="ARBA" id="ARBA00022692"/>
    </source>
</evidence>
<evidence type="ECO:0000256" key="6">
    <source>
        <dbReference type="ARBA" id="ARBA00044504"/>
    </source>
</evidence>
<feature type="transmembrane region" description="Helical" evidence="7">
    <location>
        <begin position="122"/>
        <end position="142"/>
    </location>
</feature>
<dbReference type="InterPro" id="IPR036259">
    <property type="entry name" value="MFS_trans_sf"/>
</dbReference>
<evidence type="ECO:0000313" key="9">
    <source>
        <dbReference type="Proteomes" id="UP001642360"/>
    </source>
</evidence>
<evidence type="ECO:0000256" key="4">
    <source>
        <dbReference type="ARBA" id="ARBA00022989"/>
    </source>
</evidence>
<keyword evidence="9" id="KW-1185">Reference proteome</keyword>
<comment type="subcellular location">
    <subcellularLocation>
        <location evidence="1">Membrane</location>
        <topology evidence="1">Multi-pass membrane protein</topology>
    </subcellularLocation>
</comment>
<evidence type="ECO:0000256" key="2">
    <source>
        <dbReference type="ARBA" id="ARBA00005982"/>
    </source>
</evidence>
<feature type="transmembrane region" description="Helical" evidence="7">
    <location>
        <begin position="75"/>
        <end position="96"/>
    </location>
</feature>
<dbReference type="PANTHER" id="PTHR11654">
    <property type="entry name" value="OLIGOPEPTIDE TRANSPORTER-RELATED"/>
    <property type="match status" value="1"/>
</dbReference>
<comment type="caution">
    <text evidence="8">The sequence shown here is derived from an EMBL/GenBank/DDBJ whole genome shotgun (WGS) entry which is preliminary data.</text>
</comment>